<dbReference type="PANTHER" id="PTHR30576:SF0">
    <property type="entry name" value="UNDECAPRENYL-PHOSPHATE N-ACETYLGALACTOSAMINYL 1-PHOSPHATE TRANSFERASE-RELATED"/>
    <property type="match status" value="1"/>
</dbReference>
<evidence type="ECO:0000313" key="6">
    <source>
        <dbReference type="Proteomes" id="UP000308038"/>
    </source>
</evidence>
<feature type="transmembrane region" description="Helical" evidence="3">
    <location>
        <begin position="124"/>
        <end position="143"/>
    </location>
</feature>
<evidence type="ECO:0000259" key="4">
    <source>
        <dbReference type="Pfam" id="PF02397"/>
    </source>
</evidence>
<keyword evidence="3" id="KW-0472">Membrane</keyword>
<evidence type="ECO:0000256" key="3">
    <source>
        <dbReference type="SAM" id="Phobius"/>
    </source>
</evidence>
<keyword evidence="3" id="KW-1133">Transmembrane helix</keyword>
<protein>
    <submittedName>
        <fullName evidence="5">Sugar transferase</fullName>
    </submittedName>
</protein>
<dbReference type="Proteomes" id="UP000308038">
    <property type="component" value="Unassembled WGS sequence"/>
</dbReference>
<keyword evidence="6" id="KW-1185">Reference proteome</keyword>
<feature type="transmembrane region" description="Helical" evidence="3">
    <location>
        <begin position="34"/>
        <end position="56"/>
    </location>
</feature>
<feature type="domain" description="Bacterial sugar transferase" evidence="4">
    <location>
        <begin position="272"/>
        <end position="460"/>
    </location>
</feature>
<keyword evidence="2" id="KW-0270">Exopolysaccharide synthesis</keyword>
<comment type="caution">
    <text evidence="5">The sequence shown here is derived from an EMBL/GenBank/DDBJ whole genome shotgun (WGS) entry which is preliminary data.</text>
</comment>
<gene>
    <name evidence="5" type="ORF">E5988_02695</name>
</gene>
<reference evidence="5 6" key="1">
    <citation type="submission" date="2019-04" db="EMBL/GenBank/DDBJ databases">
        <title>Microbes associate with the intestines of laboratory mice.</title>
        <authorList>
            <person name="Navarre W."/>
            <person name="Wong E."/>
            <person name="Huang K.C."/>
            <person name="Tropini C."/>
            <person name="Ng K."/>
            <person name="Yu B."/>
        </authorList>
    </citation>
    <scope>NUCLEOTIDE SEQUENCE [LARGE SCALE GENOMIC DNA]</scope>
    <source>
        <strain evidence="5 6">NM83_B4-11</strain>
    </source>
</reference>
<proteinExistence type="inferred from homology"/>
<dbReference type="GO" id="GO:0016740">
    <property type="term" value="F:transferase activity"/>
    <property type="evidence" value="ECO:0007669"/>
    <property type="project" value="UniProtKB-KW"/>
</dbReference>
<name>A0ABY2QKV1_9SPHN</name>
<evidence type="ECO:0000256" key="1">
    <source>
        <dbReference type="ARBA" id="ARBA00006464"/>
    </source>
</evidence>
<keyword evidence="3" id="KW-0812">Transmembrane</keyword>
<dbReference type="InterPro" id="IPR003362">
    <property type="entry name" value="Bact_transf"/>
</dbReference>
<feature type="transmembrane region" description="Helical" evidence="3">
    <location>
        <begin position="97"/>
        <end position="118"/>
    </location>
</feature>
<dbReference type="PANTHER" id="PTHR30576">
    <property type="entry name" value="COLANIC BIOSYNTHESIS UDP-GLUCOSE LIPID CARRIER TRANSFERASE"/>
    <property type="match status" value="1"/>
</dbReference>
<dbReference type="Pfam" id="PF02397">
    <property type="entry name" value="Bac_transf"/>
    <property type="match status" value="1"/>
</dbReference>
<dbReference type="RefSeq" id="WP_136450665.1">
    <property type="nucleotide sequence ID" value="NZ_SSTI01000002.1"/>
</dbReference>
<keyword evidence="5" id="KW-0808">Transferase</keyword>
<dbReference type="EMBL" id="SSTI01000002">
    <property type="protein sequence ID" value="THG41452.1"/>
    <property type="molecule type" value="Genomic_DNA"/>
</dbReference>
<accession>A0ABY2QKV1</accession>
<sequence>MTTLSDFPLARDWLTPVDMISAPSDGKRALRLRLYVALLVCDILSPLFGFGMGRLIAALRGLPLGNPALLAAILPIYLLLGTRTYRAPTLERWRASAWGAFANLLTAFLLTIFIAFLLQEVSPISRVSAMVTFFCSAAMLLLGRSVIGMWSDRLLAGSALSRMLILDGVDVPLPPGLKIVASEPLDSAQTTIHPLALDRLARQLRGVDEVFVACPPSRRATWSTVLKGSNVTARLLIPELDTIGVIGHRHFNGVACVLVSAGGLPLRDRLLKRALDLAIVIPALVFLAPLLITVALLVKIDSKGPALFVQTRVGKGNRLFAMYKFRSMRLAACDSEGRVSTLRDDARVTRIGRFIRATSIDELPQLFNILRGDMSFVGPRPHAIGSLAGDQLFWEVDQRYHHRHVCKPGLTGLAQVRGFRGATHRREDLINRLRADLEYVNGWSLMRDIMILFATLKVVVHRNAF</sequence>
<evidence type="ECO:0000313" key="5">
    <source>
        <dbReference type="EMBL" id="THG41452.1"/>
    </source>
</evidence>
<comment type="similarity">
    <text evidence="1">Belongs to the bacterial sugar transferase family.</text>
</comment>
<feature type="transmembrane region" description="Helical" evidence="3">
    <location>
        <begin position="68"/>
        <end position="85"/>
    </location>
</feature>
<evidence type="ECO:0000256" key="2">
    <source>
        <dbReference type="ARBA" id="ARBA00023169"/>
    </source>
</evidence>
<organism evidence="5 6">
    <name type="scientific">Sphingomonas olei</name>
    <dbReference type="NCBI Taxonomy" id="1886787"/>
    <lineage>
        <taxon>Bacteria</taxon>
        <taxon>Pseudomonadati</taxon>
        <taxon>Pseudomonadota</taxon>
        <taxon>Alphaproteobacteria</taxon>
        <taxon>Sphingomonadales</taxon>
        <taxon>Sphingomonadaceae</taxon>
        <taxon>Sphingomonas</taxon>
    </lineage>
</organism>
<feature type="transmembrane region" description="Helical" evidence="3">
    <location>
        <begin position="277"/>
        <end position="298"/>
    </location>
</feature>